<accession>A0A1V9X9Z9</accession>
<organism evidence="2 3">
    <name type="scientific">Tropilaelaps mercedesae</name>
    <dbReference type="NCBI Taxonomy" id="418985"/>
    <lineage>
        <taxon>Eukaryota</taxon>
        <taxon>Metazoa</taxon>
        <taxon>Ecdysozoa</taxon>
        <taxon>Arthropoda</taxon>
        <taxon>Chelicerata</taxon>
        <taxon>Arachnida</taxon>
        <taxon>Acari</taxon>
        <taxon>Parasitiformes</taxon>
        <taxon>Mesostigmata</taxon>
        <taxon>Gamasina</taxon>
        <taxon>Dermanyssoidea</taxon>
        <taxon>Laelapidae</taxon>
        <taxon>Tropilaelaps</taxon>
    </lineage>
</organism>
<dbReference type="InParanoid" id="A0A1V9X9Z9"/>
<keyword evidence="3" id="KW-1185">Reference proteome</keyword>
<feature type="signal peptide" evidence="1">
    <location>
        <begin position="1"/>
        <end position="18"/>
    </location>
</feature>
<name>A0A1V9X9Z9_9ACAR</name>
<comment type="caution">
    <text evidence="2">The sequence shown here is derived from an EMBL/GenBank/DDBJ whole genome shotgun (WGS) entry which is preliminary data.</text>
</comment>
<evidence type="ECO:0008006" key="4">
    <source>
        <dbReference type="Google" id="ProtNLM"/>
    </source>
</evidence>
<dbReference type="AlphaFoldDB" id="A0A1V9X9Z9"/>
<protein>
    <recommendedName>
        <fullName evidence="4">Secreted protein</fullName>
    </recommendedName>
</protein>
<feature type="chain" id="PRO_5012438638" description="Secreted protein" evidence="1">
    <location>
        <begin position="19"/>
        <end position="179"/>
    </location>
</feature>
<sequence>MQAYSVLVILLLATAAFAQNNGTPAQSISDVTQGPLICLKITIEETIDNTRLSMDDFLRRLSPEEDIAKALNEIDGRTKELNTALNQIFKDVVAEKIACEERNRGSLRPTFCGLLARTSYVFRSTEQVTFFTADVIKIIINAKIKYSSNNVLKNILTFVRELSHEIRTSLKAGVACFLN</sequence>
<evidence type="ECO:0000313" key="3">
    <source>
        <dbReference type="Proteomes" id="UP000192247"/>
    </source>
</evidence>
<keyword evidence="1" id="KW-0732">Signal</keyword>
<proteinExistence type="predicted"/>
<evidence type="ECO:0000313" key="2">
    <source>
        <dbReference type="EMBL" id="OQR70359.1"/>
    </source>
</evidence>
<dbReference type="Proteomes" id="UP000192247">
    <property type="component" value="Unassembled WGS sequence"/>
</dbReference>
<evidence type="ECO:0000256" key="1">
    <source>
        <dbReference type="SAM" id="SignalP"/>
    </source>
</evidence>
<dbReference type="EMBL" id="MNPL01017785">
    <property type="protein sequence ID" value="OQR70359.1"/>
    <property type="molecule type" value="Genomic_DNA"/>
</dbReference>
<reference evidence="2 3" key="1">
    <citation type="journal article" date="2017" name="Gigascience">
        <title>Draft genome of the honey bee ectoparasitic mite, Tropilaelaps mercedesae, is shaped by the parasitic life history.</title>
        <authorList>
            <person name="Dong X."/>
            <person name="Armstrong S.D."/>
            <person name="Xia D."/>
            <person name="Makepeace B.L."/>
            <person name="Darby A.C."/>
            <person name="Kadowaki T."/>
        </authorList>
    </citation>
    <scope>NUCLEOTIDE SEQUENCE [LARGE SCALE GENOMIC DNA]</scope>
    <source>
        <strain evidence="2">Wuxi-XJTLU</strain>
    </source>
</reference>
<gene>
    <name evidence="2" type="ORF">BIW11_11676</name>
</gene>